<protein>
    <submittedName>
        <fullName evidence="3">PEGA domain protein</fullName>
    </submittedName>
</protein>
<keyword evidence="1" id="KW-0472">Membrane</keyword>
<dbReference type="RefSeq" id="WP_146506872.1">
    <property type="nucleotide sequence ID" value="NZ_SIHI01000001.1"/>
</dbReference>
<dbReference type="InterPro" id="IPR013229">
    <property type="entry name" value="PEGA"/>
</dbReference>
<proteinExistence type="predicted"/>
<evidence type="ECO:0000313" key="4">
    <source>
        <dbReference type="Proteomes" id="UP000317243"/>
    </source>
</evidence>
<feature type="transmembrane region" description="Helical" evidence="1">
    <location>
        <begin position="20"/>
        <end position="37"/>
    </location>
</feature>
<evidence type="ECO:0000259" key="2">
    <source>
        <dbReference type="Pfam" id="PF08308"/>
    </source>
</evidence>
<evidence type="ECO:0000256" key="1">
    <source>
        <dbReference type="SAM" id="Phobius"/>
    </source>
</evidence>
<dbReference type="Pfam" id="PF08308">
    <property type="entry name" value="PEGA"/>
    <property type="match status" value="1"/>
</dbReference>
<keyword evidence="4" id="KW-1185">Reference proteome</keyword>
<organism evidence="3 4">
    <name type="scientific">Thalassoglobus neptunius</name>
    <dbReference type="NCBI Taxonomy" id="1938619"/>
    <lineage>
        <taxon>Bacteria</taxon>
        <taxon>Pseudomonadati</taxon>
        <taxon>Planctomycetota</taxon>
        <taxon>Planctomycetia</taxon>
        <taxon>Planctomycetales</taxon>
        <taxon>Planctomycetaceae</taxon>
        <taxon>Thalassoglobus</taxon>
    </lineage>
</organism>
<dbReference type="Proteomes" id="UP000317243">
    <property type="component" value="Unassembled WGS sequence"/>
</dbReference>
<accession>A0A5C5X2Z2</accession>
<keyword evidence="1" id="KW-1133">Transmembrane helix</keyword>
<reference evidence="3 4" key="1">
    <citation type="submission" date="2019-02" db="EMBL/GenBank/DDBJ databases">
        <title>Deep-cultivation of Planctomycetes and their phenomic and genomic characterization uncovers novel biology.</title>
        <authorList>
            <person name="Wiegand S."/>
            <person name="Jogler M."/>
            <person name="Boedeker C."/>
            <person name="Pinto D."/>
            <person name="Vollmers J."/>
            <person name="Rivas-Marin E."/>
            <person name="Kohn T."/>
            <person name="Peeters S.H."/>
            <person name="Heuer A."/>
            <person name="Rast P."/>
            <person name="Oberbeckmann S."/>
            <person name="Bunk B."/>
            <person name="Jeske O."/>
            <person name="Meyerdierks A."/>
            <person name="Storesund J.E."/>
            <person name="Kallscheuer N."/>
            <person name="Luecker S."/>
            <person name="Lage O.M."/>
            <person name="Pohl T."/>
            <person name="Merkel B.J."/>
            <person name="Hornburger P."/>
            <person name="Mueller R.-W."/>
            <person name="Bruemmer F."/>
            <person name="Labrenz M."/>
            <person name="Spormann A.M."/>
            <person name="Op Den Camp H."/>
            <person name="Overmann J."/>
            <person name="Amann R."/>
            <person name="Jetten M.S.M."/>
            <person name="Mascher T."/>
            <person name="Medema M.H."/>
            <person name="Devos D.P."/>
            <person name="Kaster A.-K."/>
            <person name="Ovreas L."/>
            <person name="Rohde M."/>
            <person name="Galperin M.Y."/>
            <person name="Jogler C."/>
        </authorList>
    </citation>
    <scope>NUCLEOTIDE SEQUENCE [LARGE SCALE GENOMIC DNA]</scope>
    <source>
        <strain evidence="3 4">KOR42</strain>
    </source>
</reference>
<name>A0A5C5X2Z2_9PLAN</name>
<evidence type="ECO:0000313" key="3">
    <source>
        <dbReference type="EMBL" id="TWT56979.1"/>
    </source>
</evidence>
<sequence length="156" mass="17432">MFSPPTHSLKPTPASPCNRLAILGLCLIASLWSSGCVSRRMTIRSNPPGALVEVDGKRIGLTPVSMDFDYYGTHEISLSAPGYETMRIHQPVEAPLGQRVPIDFFTNHFLFGHVTDRHDFTYNLARRREPIDEELNLIDRGRNFRSQAQIGGVAQP</sequence>
<dbReference type="AlphaFoldDB" id="A0A5C5X2Z2"/>
<dbReference type="EMBL" id="SIHI01000001">
    <property type="protein sequence ID" value="TWT56979.1"/>
    <property type="molecule type" value="Genomic_DNA"/>
</dbReference>
<gene>
    <name evidence="3" type="ORF">KOR42_03350</name>
</gene>
<keyword evidence="1" id="KW-0812">Transmembrane</keyword>
<dbReference type="OrthoDB" id="272812at2"/>
<comment type="caution">
    <text evidence="3">The sequence shown here is derived from an EMBL/GenBank/DDBJ whole genome shotgun (WGS) entry which is preliminary data.</text>
</comment>
<feature type="domain" description="PEGA" evidence="2">
    <location>
        <begin position="41"/>
        <end position="87"/>
    </location>
</feature>